<dbReference type="PANTHER" id="PTHR43875">
    <property type="entry name" value="MALTODEXTRIN IMPORT ATP-BINDING PROTEIN MSMX"/>
    <property type="match status" value="1"/>
</dbReference>
<dbReference type="InterPro" id="IPR047641">
    <property type="entry name" value="ABC_transpr_MalK/UgpC-like"/>
</dbReference>
<keyword evidence="6" id="KW-0472">Membrane</keyword>
<dbReference type="GO" id="GO:0015408">
    <property type="term" value="F:ABC-type ferric iron transporter activity"/>
    <property type="evidence" value="ECO:0007669"/>
    <property type="project" value="InterPro"/>
</dbReference>
<dbReference type="InterPro" id="IPR003593">
    <property type="entry name" value="AAA+_ATPase"/>
</dbReference>
<feature type="domain" description="ABC transporter" evidence="7">
    <location>
        <begin position="4"/>
        <end position="241"/>
    </location>
</feature>
<organism evidence="8 9">
    <name type="scientific">Paracoccus aminophilus JCM 7686</name>
    <dbReference type="NCBI Taxonomy" id="1367847"/>
    <lineage>
        <taxon>Bacteria</taxon>
        <taxon>Pseudomonadati</taxon>
        <taxon>Pseudomonadota</taxon>
        <taxon>Alphaproteobacteria</taxon>
        <taxon>Rhodobacterales</taxon>
        <taxon>Paracoccaceae</taxon>
        <taxon>Paracoccus</taxon>
    </lineage>
</organism>
<dbReference type="KEGG" id="pami:JCM7686_pAMI8p015"/>
<protein>
    <submittedName>
        <fullName evidence="8">ABC sugar (Glycerol) transporter, ATPase subunit</fullName>
        <ecNumber evidence="8">3.6.3.-</ecNumber>
    </submittedName>
</protein>
<dbReference type="Gene3D" id="2.40.50.100">
    <property type="match status" value="1"/>
</dbReference>
<dbReference type="InterPro" id="IPR015853">
    <property type="entry name" value="ABC_transpr_FbpC"/>
</dbReference>
<keyword evidence="8" id="KW-0378">Hydrolase</keyword>
<comment type="similarity">
    <text evidence="1">Belongs to the ABC transporter superfamily.</text>
</comment>
<dbReference type="SUPFAM" id="SSF50331">
    <property type="entry name" value="MOP-like"/>
    <property type="match status" value="1"/>
</dbReference>
<evidence type="ECO:0000313" key="9">
    <source>
        <dbReference type="Proteomes" id="UP000015480"/>
    </source>
</evidence>
<dbReference type="RefSeq" id="WP_020952558.1">
    <property type="nucleotide sequence ID" value="NC_022050.1"/>
</dbReference>
<keyword evidence="5" id="KW-0067">ATP-binding</keyword>
<keyword evidence="2" id="KW-0813">Transport</keyword>
<dbReference type="PATRIC" id="fig|1367847.3.peg.4497"/>
<dbReference type="GO" id="GO:0016887">
    <property type="term" value="F:ATP hydrolysis activity"/>
    <property type="evidence" value="ECO:0007669"/>
    <property type="project" value="InterPro"/>
</dbReference>
<evidence type="ECO:0000256" key="6">
    <source>
        <dbReference type="ARBA" id="ARBA00023136"/>
    </source>
</evidence>
<evidence type="ECO:0000256" key="1">
    <source>
        <dbReference type="ARBA" id="ARBA00005417"/>
    </source>
</evidence>
<sequence>MAEITLKNLAHSYLANPTSDADYALKEMDHIWQDGGAYALLGSSGCGKTTLLNIISGLIRPSHGRVLFGGRDVTDAATAERNIAQVFQFPVVYDTMTVRDNLAFPLRNRGMDAGYIKARVDQIAQMIGMEAMLSKKARGLGADAKQKISLGRGMVREDVNAILFDEPLTVIDPHMKWELRTQLKQLHREFGHTMIYVTHDQTEALTFADKVVIMYDGRVVQMGTPEELYEAPAHTFVGYFIGSPGMNFFDAEVSGNRATLPDGTMIALGADYAPISGQIGIRPEYVGLTDEGGLPLTIHRIEDVGRHRLIRGEVLGKPLNVVVPEGQAVAALPRVAFAPDKINIYANEWRVAPRGPAERAA</sequence>
<evidence type="ECO:0000313" key="8">
    <source>
        <dbReference type="EMBL" id="AGT11516.1"/>
    </source>
</evidence>
<gene>
    <name evidence="8" type="ORF">JCM7686_pAMI8p015</name>
</gene>
<name>S5Z295_PARAH</name>
<dbReference type="CDD" id="cd03259">
    <property type="entry name" value="ABC_Carb_Solutes_like"/>
    <property type="match status" value="1"/>
</dbReference>
<dbReference type="InterPro" id="IPR003439">
    <property type="entry name" value="ABC_transporter-like_ATP-bd"/>
</dbReference>
<dbReference type="Pfam" id="PF17912">
    <property type="entry name" value="OB_MalK"/>
    <property type="match status" value="1"/>
</dbReference>
<keyword evidence="9" id="KW-1185">Reference proteome</keyword>
<dbReference type="SUPFAM" id="SSF52540">
    <property type="entry name" value="P-loop containing nucleoside triphosphate hydrolases"/>
    <property type="match status" value="1"/>
</dbReference>
<reference evidence="8 9" key="1">
    <citation type="journal article" date="2014" name="BMC Genomics">
        <title>Architecture and functions of a multipartite genome of the methylotrophic bacterium Paracoccus aminophilus JCM 7686, containing primary and secondary chromids.</title>
        <authorList>
            <person name="Dziewit L."/>
            <person name="Czarnecki J."/>
            <person name="Wibberg D."/>
            <person name="Radlinska M."/>
            <person name="Mrozek P."/>
            <person name="Szymczak M."/>
            <person name="Schluter A."/>
            <person name="Puhler A."/>
            <person name="Bartosik D."/>
        </authorList>
    </citation>
    <scope>NUCLEOTIDE SEQUENCE [LARGE SCALE GENOMIC DNA]</scope>
    <source>
        <strain evidence="8">JCM 7686</strain>
        <plasmid evidence="9">Plasmid pAMI8</plasmid>
    </source>
</reference>
<dbReference type="InterPro" id="IPR027417">
    <property type="entry name" value="P-loop_NTPase"/>
</dbReference>
<dbReference type="AlphaFoldDB" id="S5Z295"/>
<dbReference type="EC" id="3.6.3.-" evidence="8"/>
<dbReference type="PROSITE" id="PS50893">
    <property type="entry name" value="ABC_TRANSPORTER_2"/>
    <property type="match status" value="1"/>
</dbReference>
<dbReference type="Pfam" id="PF00005">
    <property type="entry name" value="ABC_tran"/>
    <property type="match status" value="1"/>
</dbReference>
<dbReference type="Proteomes" id="UP000015480">
    <property type="component" value="Plasmid pAMI8"/>
</dbReference>
<evidence type="ECO:0000256" key="4">
    <source>
        <dbReference type="ARBA" id="ARBA00022741"/>
    </source>
</evidence>
<dbReference type="InterPro" id="IPR040582">
    <property type="entry name" value="OB_MalK-like"/>
</dbReference>
<dbReference type="Gene3D" id="3.40.50.300">
    <property type="entry name" value="P-loop containing nucleotide triphosphate hydrolases"/>
    <property type="match status" value="1"/>
</dbReference>
<dbReference type="GO" id="GO:0005524">
    <property type="term" value="F:ATP binding"/>
    <property type="evidence" value="ECO:0007669"/>
    <property type="project" value="UniProtKB-KW"/>
</dbReference>
<dbReference type="FunFam" id="3.40.50.300:FF:000042">
    <property type="entry name" value="Maltose/maltodextrin ABC transporter, ATP-binding protein"/>
    <property type="match status" value="1"/>
</dbReference>
<dbReference type="HOGENOM" id="CLU_000604_1_1_5"/>
<keyword evidence="8" id="KW-0614">Plasmid</keyword>
<dbReference type="Gene3D" id="2.40.50.140">
    <property type="entry name" value="Nucleic acid-binding proteins"/>
    <property type="match status" value="1"/>
</dbReference>
<evidence type="ECO:0000256" key="5">
    <source>
        <dbReference type="ARBA" id="ARBA00022840"/>
    </source>
</evidence>
<keyword evidence="4" id="KW-0547">Nucleotide-binding</keyword>
<dbReference type="InterPro" id="IPR008995">
    <property type="entry name" value="Mo/tungstate-bd_C_term_dom"/>
</dbReference>
<keyword evidence="3" id="KW-1003">Cell membrane</keyword>
<evidence type="ECO:0000256" key="2">
    <source>
        <dbReference type="ARBA" id="ARBA00022448"/>
    </source>
</evidence>
<dbReference type="EMBL" id="CP006655">
    <property type="protein sequence ID" value="AGT11516.1"/>
    <property type="molecule type" value="Genomic_DNA"/>
</dbReference>
<dbReference type="PANTHER" id="PTHR43875:SF14">
    <property type="entry name" value="ABC TRANSPORTER ATP-BINDING PROTEIN"/>
    <property type="match status" value="1"/>
</dbReference>
<evidence type="ECO:0000259" key="7">
    <source>
        <dbReference type="PROSITE" id="PS50893"/>
    </source>
</evidence>
<geneLocation type="plasmid" evidence="8 9">
    <name>pAMI8</name>
</geneLocation>
<dbReference type="GO" id="GO:0055052">
    <property type="term" value="C:ATP-binding cassette (ABC) transporter complex, substrate-binding subunit-containing"/>
    <property type="evidence" value="ECO:0007669"/>
    <property type="project" value="TreeGrafter"/>
</dbReference>
<accession>S5Z295</accession>
<dbReference type="InterPro" id="IPR012340">
    <property type="entry name" value="NA-bd_OB-fold"/>
</dbReference>
<dbReference type="OrthoDB" id="9802264at2"/>
<dbReference type="SMART" id="SM00382">
    <property type="entry name" value="AAA"/>
    <property type="match status" value="1"/>
</dbReference>
<evidence type="ECO:0000256" key="3">
    <source>
        <dbReference type="ARBA" id="ARBA00022475"/>
    </source>
</evidence>
<proteinExistence type="inferred from homology"/>